<evidence type="ECO:0000256" key="2">
    <source>
        <dbReference type="ARBA" id="ARBA00022747"/>
    </source>
</evidence>
<organism evidence="5 6">
    <name type="scientific">Dictyobacter arantiisoli</name>
    <dbReference type="NCBI Taxonomy" id="2014874"/>
    <lineage>
        <taxon>Bacteria</taxon>
        <taxon>Bacillati</taxon>
        <taxon>Chloroflexota</taxon>
        <taxon>Ktedonobacteria</taxon>
        <taxon>Ktedonobacterales</taxon>
        <taxon>Dictyobacteraceae</taxon>
        <taxon>Dictyobacter</taxon>
    </lineage>
</organism>
<proteinExistence type="inferred from homology"/>
<dbReference type="Proteomes" id="UP000322530">
    <property type="component" value="Unassembled WGS sequence"/>
</dbReference>
<dbReference type="InterPro" id="IPR000055">
    <property type="entry name" value="Restrct_endonuc_typeI_TRD"/>
</dbReference>
<evidence type="ECO:0000256" key="1">
    <source>
        <dbReference type="ARBA" id="ARBA00010923"/>
    </source>
</evidence>
<comment type="caution">
    <text evidence="5">The sequence shown here is derived from an EMBL/GenBank/DDBJ whole genome shotgun (WGS) entry which is preliminary data.</text>
</comment>
<keyword evidence="2" id="KW-0680">Restriction system</keyword>
<dbReference type="GO" id="GO:0003677">
    <property type="term" value="F:DNA binding"/>
    <property type="evidence" value="ECO:0007669"/>
    <property type="project" value="UniProtKB-KW"/>
</dbReference>
<dbReference type="Gene3D" id="3.90.220.20">
    <property type="entry name" value="DNA methylase specificity domains"/>
    <property type="match status" value="1"/>
</dbReference>
<dbReference type="Pfam" id="PF01420">
    <property type="entry name" value="Methylase_S"/>
    <property type="match status" value="1"/>
</dbReference>
<accession>A0A5A5TEE0</accession>
<keyword evidence="6" id="KW-1185">Reference proteome</keyword>
<evidence type="ECO:0000259" key="4">
    <source>
        <dbReference type="Pfam" id="PF01420"/>
    </source>
</evidence>
<dbReference type="GO" id="GO:0009307">
    <property type="term" value="P:DNA restriction-modification system"/>
    <property type="evidence" value="ECO:0007669"/>
    <property type="project" value="UniProtKB-KW"/>
</dbReference>
<dbReference type="AlphaFoldDB" id="A0A5A5TEE0"/>
<comment type="similarity">
    <text evidence="1">Belongs to the type-I restriction system S methylase family.</text>
</comment>
<evidence type="ECO:0000313" key="5">
    <source>
        <dbReference type="EMBL" id="GCF09608.1"/>
    </source>
</evidence>
<dbReference type="InterPro" id="IPR044946">
    <property type="entry name" value="Restrct_endonuc_typeI_TRD_sf"/>
</dbReference>
<sequence length="187" mass="20670">MHPMGEIAPLIRRPVEVDIDKDYLELGIRSFGKGTFHKTPTKGTELGAKRIFRIKESDLLFNIVFAWEGAIAVATSNDNGRVGSHRFLTCVPKGNIATSEFLCFHFLTKAGLEQILAASPGSAGRNRTLGIKALEDIRVPLPPIDKQRNFTALIKALSATNQIDEEVEKEWDSLLPAILDRAFKGEL</sequence>
<evidence type="ECO:0000256" key="3">
    <source>
        <dbReference type="ARBA" id="ARBA00023125"/>
    </source>
</evidence>
<reference evidence="5 6" key="1">
    <citation type="submission" date="2019-01" db="EMBL/GenBank/DDBJ databases">
        <title>Draft genome sequence of Dictyobacter sp. Uno17.</title>
        <authorList>
            <person name="Wang C.M."/>
            <person name="Zheng Y."/>
            <person name="Sakai Y."/>
            <person name="Abe K."/>
            <person name="Yokota A."/>
            <person name="Yabe S."/>
        </authorList>
    </citation>
    <scope>NUCLEOTIDE SEQUENCE [LARGE SCALE GENOMIC DNA]</scope>
    <source>
        <strain evidence="5 6">Uno17</strain>
    </source>
</reference>
<gene>
    <name evidence="5" type="ORF">KDI_31720</name>
</gene>
<dbReference type="OrthoDB" id="164285at2"/>
<feature type="domain" description="Type I restriction modification DNA specificity" evidence="4">
    <location>
        <begin position="62"/>
        <end position="168"/>
    </location>
</feature>
<protein>
    <recommendedName>
        <fullName evidence="4">Type I restriction modification DNA specificity domain-containing protein</fullName>
    </recommendedName>
</protein>
<keyword evidence="3" id="KW-0238">DNA-binding</keyword>
<dbReference type="SUPFAM" id="SSF116734">
    <property type="entry name" value="DNA methylase specificity domain"/>
    <property type="match status" value="1"/>
</dbReference>
<dbReference type="EMBL" id="BIXY01000047">
    <property type="protein sequence ID" value="GCF09608.1"/>
    <property type="molecule type" value="Genomic_DNA"/>
</dbReference>
<name>A0A5A5TEE0_9CHLR</name>
<evidence type="ECO:0000313" key="6">
    <source>
        <dbReference type="Proteomes" id="UP000322530"/>
    </source>
</evidence>